<accession>A0A0S4J7P0</accession>
<evidence type="ECO:0000256" key="1">
    <source>
        <dbReference type="SAM" id="MobiDB-lite"/>
    </source>
</evidence>
<feature type="compositionally biased region" description="Polar residues" evidence="1">
    <location>
        <begin position="10"/>
        <end position="24"/>
    </location>
</feature>
<evidence type="ECO:0000313" key="3">
    <source>
        <dbReference type="Proteomes" id="UP000051952"/>
    </source>
</evidence>
<gene>
    <name evidence="2" type="ORF">BSAL_85585</name>
</gene>
<reference evidence="3" key="1">
    <citation type="submission" date="2015-09" db="EMBL/GenBank/DDBJ databases">
        <authorList>
            <consortium name="Pathogen Informatics"/>
        </authorList>
    </citation>
    <scope>NUCLEOTIDE SEQUENCE [LARGE SCALE GENOMIC DNA]</scope>
    <source>
        <strain evidence="3">Lake Konstanz</strain>
    </source>
</reference>
<organism evidence="2 3">
    <name type="scientific">Bodo saltans</name>
    <name type="common">Flagellated protozoan</name>
    <dbReference type="NCBI Taxonomy" id="75058"/>
    <lineage>
        <taxon>Eukaryota</taxon>
        <taxon>Discoba</taxon>
        <taxon>Euglenozoa</taxon>
        <taxon>Kinetoplastea</taxon>
        <taxon>Metakinetoplastina</taxon>
        <taxon>Eubodonida</taxon>
        <taxon>Bodonidae</taxon>
        <taxon>Bodo</taxon>
    </lineage>
</organism>
<dbReference type="AlphaFoldDB" id="A0A0S4J7P0"/>
<dbReference type="EMBL" id="CYKH01001012">
    <property type="protein sequence ID" value="CUG77812.1"/>
    <property type="molecule type" value="Genomic_DNA"/>
</dbReference>
<feature type="region of interest" description="Disordered" evidence="1">
    <location>
        <begin position="1"/>
        <end position="24"/>
    </location>
</feature>
<dbReference type="VEuPathDB" id="TriTrypDB:BSAL_85585"/>
<sequence length="321" mass="33556">MLQKRPRRGATSTISPLPDGSSQHLLLTEGCVPPSTTADLSIGNNHLNAETTTTAGGGSPTTTAARNSAWPAVRLAPSFCEEIQISRTALPSSFIERSHARHQQHELLAVALAGQVDDVPAIAVGNPFSLPTSGDDLDEGRSSSLQRSCVAALPQHQCRIGVHMWRPLPGGDNLQQHVVEAVTSLDTTQAHESPGALSTTAAPDAVLHRPSIAGEVRSTSCHGIIDDLLPATTDSATEWLRDNQCTSTGTAASTGQRGGGGAVDSLLGMPDAFGDGARATNACTVIHESVAHRSLSSSPLAQPAQIMVTQHSTLHHQNEER</sequence>
<keyword evidence="3" id="KW-1185">Reference proteome</keyword>
<proteinExistence type="predicted"/>
<name>A0A0S4J7P0_BODSA</name>
<protein>
    <submittedName>
        <fullName evidence="2">Uncharacterized protein</fullName>
    </submittedName>
</protein>
<evidence type="ECO:0000313" key="2">
    <source>
        <dbReference type="EMBL" id="CUG77812.1"/>
    </source>
</evidence>
<dbReference type="Proteomes" id="UP000051952">
    <property type="component" value="Unassembled WGS sequence"/>
</dbReference>